<keyword evidence="4 7" id="KW-0812">Transmembrane</keyword>
<feature type="transmembrane region" description="Helical" evidence="7">
    <location>
        <begin position="29"/>
        <end position="48"/>
    </location>
</feature>
<feature type="transmembrane region" description="Helical" evidence="7">
    <location>
        <begin position="347"/>
        <end position="366"/>
    </location>
</feature>
<feature type="transmembrane region" description="Helical" evidence="7">
    <location>
        <begin position="418"/>
        <end position="442"/>
    </location>
</feature>
<feature type="transmembrane region" description="Helical" evidence="7">
    <location>
        <begin position="372"/>
        <end position="397"/>
    </location>
</feature>
<proteinExistence type="predicted"/>
<feature type="transmembrane region" description="Helical" evidence="7">
    <location>
        <begin position="54"/>
        <end position="73"/>
    </location>
</feature>
<feature type="transmembrane region" description="Helical" evidence="7">
    <location>
        <begin position="284"/>
        <end position="308"/>
    </location>
</feature>
<dbReference type="InterPro" id="IPR002293">
    <property type="entry name" value="AA/rel_permease1"/>
</dbReference>
<evidence type="ECO:0000256" key="3">
    <source>
        <dbReference type="ARBA" id="ARBA00022475"/>
    </source>
</evidence>
<gene>
    <name evidence="8" type="ORF">UFOPK2918_00491</name>
</gene>
<dbReference type="Pfam" id="PF13520">
    <property type="entry name" value="AA_permease_2"/>
    <property type="match status" value="1"/>
</dbReference>
<keyword evidence="6 7" id="KW-0472">Membrane</keyword>
<feature type="transmembrane region" description="Helical" evidence="7">
    <location>
        <begin position="170"/>
        <end position="188"/>
    </location>
</feature>
<reference evidence="8" key="1">
    <citation type="submission" date="2020-05" db="EMBL/GenBank/DDBJ databases">
        <authorList>
            <person name="Chiriac C."/>
            <person name="Salcher M."/>
            <person name="Ghai R."/>
            <person name="Kavagutti S V."/>
        </authorList>
    </citation>
    <scope>NUCLEOTIDE SEQUENCE</scope>
</reference>
<dbReference type="Gene3D" id="1.20.1740.10">
    <property type="entry name" value="Amino acid/polyamine transporter I"/>
    <property type="match status" value="1"/>
</dbReference>
<protein>
    <submittedName>
        <fullName evidence="8">Unannotated protein</fullName>
    </submittedName>
</protein>
<dbReference type="PANTHER" id="PTHR42770">
    <property type="entry name" value="AMINO ACID TRANSPORTER-RELATED"/>
    <property type="match status" value="1"/>
</dbReference>
<accession>A0A6J6VTD6</accession>
<keyword evidence="2" id="KW-0813">Transport</keyword>
<keyword evidence="5 7" id="KW-1133">Transmembrane helix</keyword>
<evidence type="ECO:0000256" key="4">
    <source>
        <dbReference type="ARBA" id="ARBA00022692"/>
    </source>
</evidence>
<dbReference type="GO" id="GO:0022857">
    <property type="term" value="F:transmembrane transporter activity"/>
    <property type="evidence" value="ECO:0007669"/>
    <property type="project" value="InterPro"/>
</dbReference>
<comment type="subcellular location">
    <subcellularLocation>
        <location evidence="1">Cell membrane</location>
        <topology evidence="1">Multi-pass membrane protein</topology>
    </subcellularLocation>
</comment>
<feature type="transmembrane region" description="Helical" evidence="7">
    <location>
        <begin position="462"/>
        <end position="484"/>
    </location>
</feature>
<feature type="transmembrane region" description="Helical" evidence="7">
    <location>
        <begin position="242"/>
        <end position="264"/>
    </location>
</feature>
<feature type="transmembrane region" description="Helical" evidence="7">
    <location>
        <begin position="200"/>
        <end position="221"/>
    </location>
</feature>
<evidence type="ECO:0000313" key="8">
    <source>
        <dbReference type="EMBL" id="CAB4774656.1"/>
    </source>
</evidence>
<dbReference type="PANTHER" id="PTHR42770:SF15">
    <property type="entry name" value="GLUTAMATE_GAMMA-AMINOBUTYRATE ANTIPORTER-RELATED"/>
    <property type="match status" value="1"/>
</dbReference>
<name>A0A6J6VTD6_9ZZZZ</name>
<evidence type="ECO:0000256" key="2">
    <source>
        <dbReference type="ARBA" id="ARBA00022448"/>
    </source>
</evidence>
<sequence length="497" mass="53186">MAINSNMQSTALAKSQESRFIKSLARVDIILFIIAAIISLDTIATIATGGAQSLFWAVFIAFTFLIPIAMLMAETGSAFPEEGGLYQWVKFAYGRLAASIAAVLYWITNPLWLGGSLCFIAFDAFSGYIYEVKSGSIGEWIFKLAFIWIAIYLAIINLKLGKKFIGAGAIAKVVVIASLVVTTAIYGVKNGFQPFDFGGLKPTLGGFIAIAPVILFSYVGFEAPNAASGEMFDPKKDTAPAIRRGSIIATLAYILPVLAIMLIVPSDNLEGLTGFLGAVKEVYSVYGGAADFLVALTAGLFIFGLISLGSAWMMATDRIQAMAAADGSFFGGWFGEFNEKYGTPVRINILSGVMSTIFLTAALTLVDGDAASIFTVVLVCAISTLLVSYIIIIPSVMKLNRTRRDVERAYEVPGGVRGFQIIGSILFIYICIGSIGVVFPGTLEGIFGIDYNFQDIWGMERANVQLFTAGTMVVVILVAIAGYIGGKKLRENLSSSN</sequence>
<dbReference type="GO" id="GO:0005886">
    <property type="term" value="C:plasma membrane"/>
    <property type="evidence" value="ECO:0007669"/>
    <property type="project" value="UniProtKB-SubCell"/>
</dbReference>
<organism evidence="8">
    <name type="scientific">freshwater metagenome</name>
    <dbReference type="NCBI Taxonomy" id="449393"/>
    <lineage>
        <taxon>unclassified sequences</taxon>
        <taxon>metagenomes</taxon>
        <taxon>ecological metagenomes</taxon>
    </lineage>
</organism>
<evidence type="ECO:0000256" key="1">
    <source>
        <dbReference type="ARBA" id="ARBA00004651"/>
    </source>
</evidence>
<keyword evidence="3" id="KW-1003">Cell membrane</keyword>
<dbReference type="PIRSF" id="PIRSF006060">
    <property type="entry name" value="AA_transporter"/>
    <property type="match status" value="1"/>
</dbReference>
<dbReference type="EMBL" id="CAEZZT010000024">
    <property type="protein sequence ID" value="CAB4774656.1"/>
    <property type="molecule type" value="Genomic_DNA"/>
</dbReference>
<dbReference type="InterPro" id="IPR050367">
    <property type="entry name" value="APC_superfamily"/>
</dbReference>
<evidence type="ECO:0000256" key="6">
    <source>
        <dbReference type="ARBA" id="ARBA00023136"/>
    </source>
</evidence>
<dbReference type="AlphaFoldDB" id="A0A6J6VTD6"/>
<evidence type="ECO:0000256" key="7">
    <source>
        <dbReference type="SAM" id="Phobius"/>
    </source>
</evidence>
<feature type="transmembrane region" description="Helical" evidence="7">
    <location>
        <begin position="140"/>
        <end position="158"/>
    </location>
</feature>
<evidence type="ECO:0000256" key="5">
    <source>
        <dbReference type="ARBA" id="ARBA00022989"/>
    </source>
</evidence>